<dbReference type="InterPro" id="IPR012967">
    <property type="entry name" value="COMT_dimerisation"/>
</dbReference>
<reference evidence="6" key="1">
    <citation type="journal article" date="2014" name="Int. J. Syst. Evol. Microbiol.">
        <title>Complete genome sequence of Corynebacterium casei LMG S-19264T (=DSM 44701T), isolated from a smear-ripened cheese.</title>
        <authorList>
            <consortium name="US DOE Joint Genome Institute (JGI-PGF)"/>
            <person name="Walter F."/>
            <person name="Albersmeier A."/>
            <person name="Kalinowski J."/>
            <person name="Ruckert C."/>
        </authorList>
    </citation>
    <scope>NUCLEOTIDE SEQUENCE</scope>
    <source>
        <strain evidence="6">JCM 4346</strain>
    </source>
</reference>
<evidence type="ECO:0000256" key="1">
    <source>
        <dbReference type="ARBA" id="ARBA00022603"/>
    </source>
</evidence>
<dbReference type="InterPro" id="IPR001077">
    <property type="entry name" value="COMT_C"/>
</dbReference>
<sequence>MTAPVDLTPKATANHTPLVDTRLLPLDDAGARATHRVYEHLIGMWAPGVIEAAQDLGVFATLTAGPATAAGLAETLGTDLRATRVLLDGLHAYDIVQRERGGDGQAVYTLPASLHGVFAPDGLFSLAGKITHDRNVAWHAWRHLADNVRSGARSAHGGQQVNQISEEDYTALARGINFWAPPVVSVLADALRERGWGDETDALLLDVGCGTGIYSHLMLEAFPRLTARGLDAPRITAIASEQAARLGVHDRFEPLTADFWNDDWGNGTDLALFVNIFHLQTPESAHELLLKTAKGLTEGGLIAIVDHIVDEEAGGANVQNRFFRLFAASMLATGGGDAYTVQDYDQWLADAGLRRVALLDTPMHRVLLAGR</sequence>
<dbReference type="Proteomes" id="UP000658320">
    <property type="component" value="Unassembled WGS sequence"/>
</dbReference>
<evidence type="ECO:0000259" key="5">
    <source>
        <dbReference type="Pfam" id="PF08100"/>
    </source>
</evidence>
<gene>
    <name evidence="6" type="ORF">GCM10010251_21190</name>
</gene>
<dbReference type="RefSeq" id="WP_189934712.1">
    <property type="nucleotide sequence ID" value="NZ_BMSX01000004.1"/>
</dbReference>
<dbReference type="AlphaFoldDB" id="A0A918C4G1"/>
<feature type="domain" description="O-methyltransferase dimerisation" evidence="5">
    <location>
        <begin position="39"/>
        <end position="110"/>
    </location>
</feature>
<dbReference type="Gene3D" id="1.10.10.10">
    <property type="entry name" value="Winged helix-like DNA-binding domain superfamily/Winged helix DNA-binding domain"/>
    <property type="match status" value="1"/>
</dbReference>
<dbReference type="GO" id="GO:0032259">
    <property type="term" value="P:methylation"/>
    <property type="evidence" value="ECO:0007669"/>
    <property type="project" value="UniProtKB-KW"/>
</dbReference>
<feature type="domain" description="O-methyltransferase C-terminal" evidence="4">
    <location>
        <begin position="202"/>
        <end position="353"/>
    </location>
</feature>
<keyword evidence="7" id="KW-1185">Reference proteome</keyword>
<dbReference type="SUPFAM" id="SSF53335">
    <property type="entry name" value="S-adenosyl-L-methionine-dependent methyltransferases"/>
    <property type="match status" value="1"/>
</dbReference>
<evidence type="ECO:0000313" key="6">
    <source>
        <dbReference type="EMBL" id="GGR05286.1"/>
    </source>
</evidence>
<dbReference type="PIRSF" id="PIRSF005739">
    <property type="entry name" value="O-mtase"/>
    <property type="match status" value="1"/>
</dbReference>
<dbReference type="GO" id="GO:0046983">
    <property type="term" value="F:protein dimerization activity"/>
    <property type="evidence" value="ECO:0007669"/>
    <property type="project" value="InterPro"/>
</dbReference>
<keyword evidence="3" id="KW-0949">S-adenosyl-L-methionine</keyword>
<dbReference type="PANTHER" id="PTHR43712">
    <property type="entry name" value="PUTATIVE (AFU_ORTHOLOGUE AFUA_4G14580)-RELATED"/>
    <property type="match status" value="1"/>
</dbReference>
<dbReference type="PANTHER" id="PTHR43712:SF2">
    <property type="entry name" value="O-METHYLTRANSFERASE CICE"/>
    <property type="match status" value="1"/>
</dbReference>
<evidence type="ECO:0000256" key="3">
    <source>
        <dbReference type="ARBA" id="ARBA00022691"/>
    </source>
</evidence>
<dbReference type="InterPro" id="IPR036390">
    <property type="entry name" value="WH_DNA-bd_sf"/>
</dbReference>
<dbReference type="Pfam" id="PF08100">
    <property type="entry name" value="Dimerisation"/>
    <property type="match status" value="1"/>
</dbReference>
<keyword evidence="1" id="KW-0489">Methyltransferase</keyword>
<name>A0A918C4G1_9ACTN</name>
<organism evidence="6 7">
    <name type="scientific">Streptomyces aurantiogriseus</name>
    <dbReference type="NCBI Taxonomy" id="66870"/>
    <lineage>
        <taxon>Bacteria</taxon>
        <taxon>Bacillati</taxon>
        <taxon>Actinomycetota</taxon>
        <taxon>Actinomycetes</taxon>
        <taxon>Kitasatosporales</taxon>
        <taxon>Streptomycetaceae</taxon>
        <taxon>Streptomyces</taxon>
    </lineage>
</organism>
<dbReference type="InterPro" id="IPR036388">
    <property type="entry name" value="WH-like_DNA-bd_sf"/>
</dbReference>
<accession>A0A918C4G1</accession>
<proteinExistence type="predicted"/>
<dbReference type="GO" id="GO:0008171">
    <property type="term" value="F:O-methyltransferase activity"/>
    <property type="evidence" value="ECO:0007669"/>
    <property type="project" value="InterPro"/>
</dbReference>
<reference evidence="6" key="2">
    <citation type="submission" date="2020-09" db="EMBL/GenBank/DDBJ databases">
        <authorList>
            <person name="Sun Q."/>
            <person name="Ohkuma M."/>
        </authorList>
    </citation>
    <scope>NUCLEOTIDE SEQUENCE</scope>
    <source>
        <strain evidence="6">JCM 4346</strain>
    </source>
</reference>
<dbReference type="Gene3D" id="3.40.50.150">
    <property type="entry name" value="Vaccinia Virus protein VP39"/>
    <property type="match status" value="1"/>
</dbReference>
<evidence type="ECO:0000256" key="2">
    <source>
        <dbReference type="ARBA" id="ARBA00022679"/>
    </source>
</evidence>
<dbReference type="InterPro" id="IPR029063">
    <property type="entry name" value="SAM-dependent_MTases_sf"/>
</dbReference>
<protein>
    <recommendedName>
        <fullName evidence="8">Methyltransferase</fullName>
    </recommendedName>
</protein>
<dbReference type="SUPFAM" id="SSF46785">
    <property type="entry name" value="Winged helix' DNA-binding domain"/>
    <property type="match status" value="1"/>
</dbReference>
<dbReference type="InterPro" id="IPR016461">
    <property type="entry name" value="COMT-like"/>
</dbReference>
<comment type="caution">
    <text evidence="6">The sequence shown here is derived from an EMBL/GenBank/DDBJ whole genome shotgun (WGS) entry which is preliminary data.</text>
</comment>
<evidence type="ECO:0000313" key="7">
    <source>
        <dbReference type="Proteomes" id="UP000658320"/>
    </source>
</evidence>
<dbReference type="EMBL" id="BMSX01000004">
    <property type="protein sequence ID" value="GGR05286.1"/>
    <property type="molecule type" value="Genomic_DNA"/>
</dbReference>
<evidence type="ECO:0008006" key="8">
    <source>
        <dbReference type="Google" id="ProtNLM"/>
    </source>
</evidence>
<dbReference type="PROSITE" id="PS51683">
    <property type="entry name" value="SAM_OMT_II"/>
    <property type="match status" value="1"/>
</dbReference>
<dbReference type="CDD" id="cd02440">
    <property type="entry name" value="AdoMet_MTases"/>
    <property type="match status" value="1"/>
</dbReference>
<evidence type="ECO:0000259" key="4">
    <source>
        <dbReference type="Pfam" id="PF00891"/>
    </source>
</evidence>
<keyword evidence="2" id="KW-0808">Transferase</keyword>
<dbReference type="Pfam" id="PF00891">
    <property type="entry name" value="Methyltransf_2"/>
    <property type="match status" value="1"/>
</dbReference>